<feature type="domain" description="UBC core" evidence="2">
    <location>
        <begin position="16"/>
        <end position="177"/>
    </location>
</feature>
<dbReference type="EMBL" id="HBEC01040133">
    <property type="protein sequence ID" value="CAD8306562.1"/>
    <property type="molecule type" value="Transcribed_RNA"/>
</dbReference>
<reference evidence="3" key="1">
    <citation type="submission" date="2021-01" db="EMBL/GenBank/DDBJ databases">
        <authorList>
            <person name="Corre E."/>
            <person name="Pelletier E."/>
            <person name="Niang G."/>
            <person name="Scheremetjew M."/>
            <person name="Finn R."/>
            <person name="Kale V."/>
            <person name="Holt S."/>
            <person name="Cochrane G."/>
            <person name="Meng A."/>
            <person name="Brown T."/>
            <person name="Cohen L."/>
        </authorList>
    </citation>
    <scope>NUCLEOTIDE SEQUENCE</scope>
    <source>
        <strain evidence="3">CCMP219</strain>
    </source>
</reference>
<dbReference type="PROSITE" id="PS50127">
    <property type="entry name" value="UBC_2"/>
    <property type="match status" value="1"/>
</dbReference>
<dbReference type="InterPro" id="IPR050113">
    <property type="entry name" value="Ub_conjugating_enzyme"/>
</dbReference>
<feature type="compositionally biased region" description="Low complexity" evidence="1">
    <location>
        <begin position="701"/>
        <end position="710"/>
    </location>
</feature>
<name>A0A7R9Z6N5_9CHLO</name>
<feature type="region of interest" description="Disordered" evidence="1">
    <location>
        <begin position="689"/>
        <end position="718"/>
    </location>
</feature>
<dbReference type="PANTHER" id="PTHR24067">
    <property type="entry name" value="UBIQUITIN-CONJUGATING ENZYME E2"/>
    <property type="match status" value="1"/>
</dbReference>
<dbReference type="SMART" id="SM00212">
    <property type="entry name" value="UBCc"/>
    <property type="match status" value="1"/>
</dbReference>
<dbReference type="SUPFAM" id="SSF54495">
    <property type="entry name" value="UBC-like"/>
    <property type="match status" value="1"/>
</dbReference>
<accession>A0A7R9Z6N5</accession>
<protein>
    <recommendedName>
        <fullName evidence="2">UBC core domain-containing protein</fullName>
    </recommendedName>
</protein>
<dbReference type="InterPro" id="IPR000608">
    <property type="entry name" value="UBC"/>
</dbReference>
<dbReference type="Pfam" id="PF00179">
    <property type="entry name" value="UQ_con"/>
    <property type="match status" value="1"/>
</dbReference>
<proteinExistence type="predicted"/>
<sequence length="762" mass="81495">MASASVRPQRGPPEGWAAQRLARDLRQLSKAGLRDIAAEPKADDPLQWSANMVASHGRWKGMVVHLHLKFPSDYPIAPPSVRLMTDLLDSHPNVFFTHGSSWICLDMLKNPGRYAAPYQGWSSAYSVASVLQQLLGFLLVDEVIEQDYGNRAQTRQEESALPEFCRAAAIQLAATCACGFHTLPNWCDTRGVGSSVGGGGGGGGGRGGGSAPVAPEVPLTEAAEIDANIGAVAECADVAASSAASPTSPGGWLDLLDGFLLRQVLQHLRPQDLLRCQRVGGRVARAAADVLQRAELVCFHTKAGAEEGALLGFGVAREWHGGRGDGRGGSGGSGRELRGASLRCDGYLSWDAFRAGVRRSVWNHTFDAFLPLYLNPEHGQRCLRALPAFLAGLSDSSCSLGRPEDESRRALDARRLLSVLGHLLNSLMVELMGGVVVTDGGGGGSGSGGNNQPDGGGRALCDAALAAFCHLHHLLLAVALQPGSGIVDVARADVKAFLADPKARHKRACPDLGLLLVELLLVPQSEAQWERVAPALLQEVLARQVRWIIKDKGEWFGRVGEEVPGLEGESKHDAKRLTTHFKGAAVSLRLCMLQAWFSNTLGRPSCSHTATVELTNMKLAYDERSGLPPRRVFHAFGEHARAVMHASSWIHVLNALHLGFLPGAKPRAVFVAALRQAVVDSYTAGYHLGPAPGMPPRKAPPLRQQAQAQDSRARGGQEGGEAVWMHVGTHGRHHDKGAPRRAPPAYLDWACAPIVVVPEKWV</sequence>
<gene>
    <name evidence="3" type="ORF">CEUR00632_LOCUS18662</name>
</gene>
<organism evidence="3">
    <name type="scientific">Chlamydomonas euryale</name>
    <dbReference type="NCBI Taxonomy" id="1486919"/>
    <lineage>
        <taxon>Eukaryota</taxon>
        <taxon>Viridiplantae</taxon>
        <taxon>Chlorophyta</taxon>
        <taxon>core chlorophytes</taxon>
        <taxon>Chlorophyceae</taxon>
        <taxon>CS clade</taxon>
        <taxon>Chlamydomonadales</taxon>
        <taxon>Chlamydomonadaceae</taxon>
        <taxon>Chlamydomonas</taxon>
    </lineage>
</organism>
<dbReference type="AlphaFoldDB" id="A0A7R9Z6N5"/>
<dbReference type="CDD" id="cd23955">
    <property type="entry name" value="UBCc_invertebrate"/>
    <property type="match status" value="1"/>
</dbReference>
<evidence type="ECO:0000256" key="1">
    <source>
        <dbReference type="SAM" id="MobiDB-lite"/>
    </source>
</evidence>
<evidence type="ECO:0000259" key="2">
    <source>
        <dbReference type="PROSITE" id="PS50127"/>
    </source>
</evidence>
<dbReference type="Gene3D" id="3.10.110.10">
    <property type="entry name" value="Ubiquitin Conjugating Enzyme"/>
    <property type="match status" value="1"/>
</dbReference>
<evidence type="ECO:0000313" key="3">
    <source>
        <dbReference type="EMBL" id="CAD8306562.1"/>
    </source>
</evidence>
<dbReference type="InterPro" id="IPR016135">
    <property type="entry name" value="UBQ-conjugating_enzyme/RWD"/>
</dbReference>